<evidence type="ECO:0000313" key="3">
    <source>
        <dbReference type="Proteomes" id="UP000807542"/>
    </source>
</evidence>
<accession>A0A9D7FS77</accession>
<dbReference type="Proteomes" id="UP001296969">
    <property type="component" value="Unassembled WGS sequence"/>
</dbReference>
<name>A0A9D7FS77_9GAMM</name>
<sequence length="195" mass="21432">MANNKISITLNTKALDDALTRLLETTGDTRPLMLDIAETLHAHSMKLFQDQGFPANSWPDLRPSTKKRRAADGHWPGKILQVSGQMIASIQSSSGPDYAQIGTNKVQARILHDGGTINRSGSVRLRTNKDGSLKKRGNLATFARKSHKNAVERAVNYQIVIPSRRFFPITADNQLIPPAFNAVMDVLHKAILGTP</sequence>
<dbReference type="AlphaFoldDB" id="A0A9D7FS77"/>
<dbReference type="Pfam" id="PF05069">
    <property type="entry name" value="Phage_tail_S"/>
    <property type="match status" value="1"/>
</dbReference>
<dbReference type="EMBL" id="JADRCQ010000001">
    <property type="protein sequence ID" value="MBK5072568.1"/>
    <property type="molecule type" value="Genomic_DNA"/>
</dbReference>
<dbReference type="RefSeq" id="WP_228397624.1">
    <property type="nucleotide sequence ID" value="NZ_JADRCP010000001.1"/>
</dbReference>
<evidence type="ECO:0000313" key="4">
    <source>
        <dbReference type="Proteomes" id="UP001296969"/>
    </source>
</evidence>
<dbReference type="NCBIfam" id="TIGR01635">
    <property type="entry name" value="tail_comp_S"/>
    <property type="match status" value="1"/>
</dbReference>
<keyword evidence="4" id="KW-1185">Reference proteome</keyword>
<dbReference type="Proteomes" id="UP000807542">
    <property type="component" value="Unassembled WGS sequence"/>
</dbReference>
<dbReference type="EMBL" id="JADRCP010000001">
    <property type="protein sequence ID" value="MBK5175877.1"/>
    <property type="molecule type" value="Genomic_DNA"/>
</dbReference>
<organism evidence="2 3">
    <name type="scientific">Limnobaculum xujianqingii</name>
    <dbReference type="NCBI Taxonomy" id="2738837"/>
    <lineage>
        <taxon>Bacteria</taxon>
        <taxon>Pseudomonadati</taxon>
        <taxon>Pseudomonadota</taxon>
        <taxon>Gammaproteobacteria</taxon>
        <taxon>Enterobacterales</taxon>
        <taxon>Budviciaceae</taxon>
        <taxon>Limnobaculum</taxon>
    </lineage>
</organism>
<evidence type="ECO:0000313" key="1">
    <source>
        <dbReference type="EMBL" id="MBK5072568.1"/>
    </source>
</evidence>
<protein>
    <submittedName>
        <fullName evidence="2">Phage virion morphogenesis protein</fullName>
    </submittedName>
</protein>
<dbReference type="InterPro" id="IPR006522">
    <property type="entry name" value="Phage_virion_morphogenesis"/>
</dbReference>
<gene>
    <name evidence="2" type="ORF">I2492_06035</name>
    <name evidence="1" type="ORF">I2493_06035</name>
</gene>
<comment type="caution">
    <text evidence="2">The sequence shown here is derived from an EMBL/GenBank/DDBJ whole genome shotgun (WGS) entry which is preliminary data.</text>
</comment>
<proteinExistence type="predicted"/>
<reference evidence="2 4" key="1">
    <citation type="submission" date="2020-11" db="EMBL/GenBank/DDBJ databases">
        <title>Insectihabitans protaetiae gen. nov. sp. nov. and Insectihabitans allomyrinae sp. nov., isolated from larvae of Protaetia brevitarsis seulensis and Allomyrina dichotoma, respectively.</title>
        <authorList>
            <person name="Lee S.D."/>
            <person name="Byeon Y.-S."/>
            <person name="Kim S.-M."/>
            <person name="Yang H.L."/>
            <person name="Kim I.S."/>
        </authorList>
    </citation>
    <scope>NUCLEOTIDE SEQUENCE</scope>
    <source>
        <strain evidence="2">CWB-B4</strain>
        <strain evidence="1 4">CWB-B43</strain>
    </source>
</reference>
<evidence type="ECO:0000313" key="2">
    <source>
        <dbReference type="EMBL" id="MBK5175877.1"/>
    </source>
</evidence>